<dbReference type="EMBL" id="JARKIK010000067">
    <property type="protein sequence ID" value="KAK8729589.1"/>
    <property type="molecule type" value="Genomic_DNA"/>
</dbReference>
<evidence type="ECO:0000256" key="4">
    <source>
        <dbReference type="ARBA" id="ARBA00008539"/>
    </source>
</evidence>
<dbReference type="GO" id="GO:0035269">
    <property type="term" value="P:protein O-linked glycosylation via mannose"/>
    <property type="evidence" value="ECO:0007669"/>
    <property type="project" value="TreeGrafter"/>
</dbReference>
<comment type="cofactor">
    <cofactor evidence="1">
        <name>Mn(2+)</name>
        <dbReference type="ChEBI" id="CHEBI:29035"/>
    </cofactor>
</comment>
<dbReference type="AlphaFoldDB" id="A0AAW0WC54"/>
<dbReference type="EMBL" id="JARKIK010000067">
    <property type="protein sequence ID" value="KAK8729582.1"/>
    <property type="molecule type" value="Genomic_DNA"/>
</dbReference>
<comment type="caution">
    <text evidence="22">The sequence shown here is derived from an EMBL/GenBank/DDBJ whole genome shotgun (WGS) entry which is preliminary data.</text>
</comment>
<dbReference type="InterPro" id="IPR043189">
    <property type="entry name" value="B4GAT1"/>
</dbReference>
<organism evidence="22 23">
    <name type="scientific">Cherax quadricarinatus</name>
    <name type="common">Australian red claw crayfish</name>
    <dbReference type="NCBI Taxonomy" id="27406"/>
    <lineage>
        <taxon>Eukaryota</taxon>
        <taxon>Metazoa</taxon>
        <taxon>Ecdysozoa</taxon>
        <taxon>Arthropoda</taxon>
        <taxon>Crustacea</taxon>
        <taxon>Multicrustacea</taxon>
        <taxon>Malacostraca</taxon>
        <taxon>Eumalacostraca</taxon>
        <taxon>Eucarida</taxon>
        <taxon>Decapoda</taxon>
        <taxon>Pleocyemata</taxon>
        <taxon>Astacidea</taxon>
        <taxon>Parastacoidea</taxon>
        <taxon>Parastacidae</taxon>
        <taxon>Cherax</taxon>
    </lineage>
</organism>
<evidence type="ECO:0000256" key="7">
    <source>
        <dbReference type="ARBA" id="ARBA00022679"/>
    </source>
</evidence>
<evidence type="ECO:0000256" key="2">
    <source>
        <dbReference type="ARBA" id="ARBA00004323"/>
    </source>
</evidence>
<evidence type="ECO:0000256" key="1">
    <source>
        <dbReference type="ARBA" id="ARBA00001936"/>
    </source>
</evidence>
<keyword evidence="14" id="KW-0325">Glycoprotein</keyword>
<evidence type="ECO:0000313" key="23">
    <source>
        <dbReference type="Proteomes" id="UP001445076"/>
    </source>
</evidence>
<feature type="transmembrane region" description="Helical" evidence="21">
    <location>
        <begin position="29"/>
        <end position="53"/>
    </location>
</feature>
<reference evidence="22 23" key="1">
    <citation type="journal article" date="2024" name="BMC Genomics">
        <title>Genome assembly of redclaw crayfish (Cherax quadricarinatus) provides insights into its immune adaptation and hypoxia tolerance.</title>
        <authorList>
            <person name="Liu Z."/>
            <person name="Zheng J."/>
            <person name="Li H."/>
            <person name="Fang K."/>
            <person name="Wang S."/>
            <person name="He J."/>
            <person name="Zhou D."/>
            <person name="Weng S."/>
            <person name="Chi M."/>
            <person name="Gu Z."/>
            <person name="He J."/>
            <person name="Li F."/>
            <person name="Wang M."/>
        </authorList>
    </citation>
    <scope>NUCLEOTIDE SEQUENCE [LARGE SCALE GENOMIC DNA]</scope>
    <source>
        <strain evidence="22">ZL_2023a</strain>
    </source>
</reference>
<evidence type="ECO:0000256" key="9">
    <source>
        <dbReference type="ARBA" id="ARBA00022723"/>
    </source>
</evidence>
<keyword evidence="9" id="KW-0479">Metal-binding</keyword>
<keyword evidence="12" id="KW-0333">Golgi apparatus</keyword>
<evidence type="ECO:0000256" key="12">
    <source>
        <dbReference type="ARBA" id="ARBA00023034"/>
    </source>
</evidence>
<evidence type="ECO:0000256" key="21">
    <source>
        <dbReference type="SAM" id="Phobius"/>
    </source>
</evidence>
<keyword evidence="10" id="KW-0735">Signal-anchor</keyword>
<evidence type="ECO:0000256" key="3">
    <source>
        <dbReference type="ARBA" id="ARBA00004922"/>
    </source>
</evidence>
<evidence type="ECO:0000256" key="14">
    <source>
        <dbReference type="ARBA" id="ARBA00023180"/>
    </source>
</evidence>
<evidence type="ECO:0000256" key="16">
    <source>
        <dbReference type="ARBA" id="ARBA00030723"/>
    </source>
</evidence>
<reference evidence="22" key="2">
    <citation type="submission" date="2024-01" db="EMBL/GenBank/DDBJ databases">
        <authorList>
            <person name="He J."/>
            <person name="Wang M."/>
            <person name="Zheng J."/>
            <person name="Liu Z."/>
        </authorList>
    </citation>
    <scope>NUCLEOTIDE SEQUENCE</scope>
    <source>
        <strain evidence="22">ZL_2023a</strain>
        <tissue evidence="22">Muscle</tissue>
    </source>
</reference>
<evidence type="ECO:0000313" key="22">
    <source>
        <dbReference type="EMBL" id="KAK8729583.1"/>
    </source>
</evidence>
<dbReference type="EMBL" id="JARKIK010000067">
    <property type="protein sequence ID" value="KAK8729580.1"/>
    <property type="molecule type" value="Genomic_DNA"/>
</dbReference>
<keyword evidence="6" id="KW-0328">Glycosyltransferase</keyword>
<evidence type="ECO:0000256" key="11">
    <source>
        <dbReference type="ARBA" id="ARBA00022989"/>
    </source>
</evidence>
<evidence type="ECO:0000256" key="19">
    <source>
        <dbReference type="ARBA" id="ARBA00033291"/>
    </source>
</evidence>
<keyword evidence="15" id="KW-0464">Manganese</keyword>
<comment type="catalytic activity">
    <reaction evidence="20">
        <text>3-O-[beta-D-Xyl-(1-&gt;4)-Rib-ol-P-Rib-ol-P-3-beta-D-GalNAc-(1-&gt;3)-beta-D-GlcNAc-(1-&gt;4)-(O-6-P-alpha-D-Man)]-Thr-[protein] + UDP-alpha-D-glucuronate = 3-O-[beta-D-GlcA-(1-&gt;3)-beta-D-Xyl-(1-&gt;4)-Rib-ol-P-Rib-ol-P-3-beta-D-GalNAc-(1-&gt;3)-beta-D-GlcNAc-(1-&gt;4)-(O-6-P-alpha-D-Man)]-Thr-[protein] + UDP + H(+)</text>
        <dbReference type="Rhea" id="RHEA:46860"/>
        <dbReference type="Rhea" id="RHEA-COMP:15023"/>
        <dbReference type="Rhea" id="RHEA-COMP:17482"/>
        <dbReference type="ChEBI" id="CHEBI:15378"/>
        <dbReference type="ChEBI" id="CHEBI:58052"/>
        <dbReference type="ChEBI" id="CHEBI:58223"/>
        <dbReference type="ChEBI" id="CHEBI:142405"/>
        <dbReference type="ChEBI" id="CHEBI:177336"/>
    </reaction>
</comment>
<dbReference type="EMBL" id="JARKIK010000067">
    <property type="protein sequence ID" value="KAK8729588.1"/>
    <property type="molecule type" value="Genomic_DNA"/>
</dbReference>
<keyword evidence="13 21" id="KW-0472">Membrane</keyword>
<dbReference type="GO" id="GO:0015020">
    <property type="term" value="F:glucuronosyltransferase activity"/>
    <property type="evidence" value="ECO:0007669"/>
    <property type="project" value="InterPro"/>
</dbReference>
<evidence type="ECO:0000256" key="8">
    <source>
        <dbReference type="ARBA" id="ARBA00022692"/>
    </source>
</evidence>
<evidence type="ECO:0000256" key="20">
    <source>
        <dbReference type="ARBA" id="ARBA00047852"/>
    </source>
</evidence>
<sequence length="508" mass="57848">MDRLKMKNIITVTVPRLFSRLGKMGGRRVFLLVNLLIVVLNASLGILMNLAAFTRGSYRHKYYLSLPSEQSNLSVSTSPLGTGGELSTVFGVLPAVFGVLDASGNYTTHAFVWPAQGWDVITAEFHVCLATQASVERLFWVAWQAETWTGPMSVAVFVPGSEYAVAAAMVSYLRRCFPNVQEKVSFHLVHPRTRPPRSSPIPELLDLSCDNPEESNKILMSLRDENETRERRYPQNLMRNLARRTCQCEYSLTIDIDMLTPPYMSENLTKFLSGGTDGTPCWKCAYVIPVYELDTSVEYPPDDKKELLRLLLKGLARRFHIKVYAKNQGNSHLEYWEVEPGSGSSLDYTVLYNITTFEEFWEPVLILPYTAPPFDERFIGYGFTRNSQVYELHCRGYQFRVLDKAFLTHRGFQTTTSYTPTRFAQIEINRLRYQMFKRELHARMGLPPPPALGGPPLRQQLPALIFGKPRTRLPPPKIINSSKKHSNLPHKILTFPRKTPNLAKNTKS</sequence>
<comment type="subcellular location">
    <subcellularLocation>
        <location evidence="2">Golgi apparatus membrane</location>
        <topology evidence="2">Single-pass type II membrane protein</topology>
    </subcellularLocation>
</comment>
<comment type="pathway">
    <text evidence="3">Protein modification; protein glycosylation.</text>
</comment>
<accession>A0AAW0WC54</accession>
<name>A0AAW0WC54_CHEQU</name>
<keyword evidence="8 21" id="KW-0812">Transmembrane</keyword>
<dbReference type="PANTHER" id="PTHR46420:SF1">
    <property type="entry name" value="BETA-1,4-GLUCURONYLTRANSFERASE 1"/>
    <property type="match status" value="1"/>
</dbReference>
<keyword evidence="23" id="KW-1185">Reference proteome</keyword>
<dbReference type="PANTHER" id="PTHR46420">
    <property type="entry name" value="BETA-1,4-GLUCURONYLTRANSFERASE 1"/>
    <property type="match status" value="1"/>
</dbReference>
<evidence type="ECO:0000256" key="10">
    <source>
        <dbReference type="ARBA" id="ARBA00022968"/>
    </source>
</evidence>
<dbReference type="Pfam" id="PF13896">
    <property type="entry name" value="Glyco_transf_49"/>
    <property type="match status" value="1"/>
</dbReference>
<keyword evidence="11 21" id="KW-1133">Transmembrane helix</keyword>
<protein>
    <recommendedName>
        <fullName evidence="5">Beta-1,4-glucuronyltransferase 1</fullName>
    </recommendedName>
    <alternativeName>
        <fullName evidence="16">I-beta-1,3-N-acetylglucosaminyltransferase</fullName>
    </alternativeName>
    <alternativeName>
        <fullName evidence="19">N-acetyllactosaminide beta-1,3-N-acetylglucosaminyltransferase</fullName>
    </alternativeName>
    <alternativeName>
        <fullName evidence="17">Poly-N-acetyllactosamine extension enzyme</fullName>
    </alternativeName>
    <alternativeName>
        <fullName evidence="18">UDP-GlcNAc:betaGal beta-1,3-N-acetylglucosaminyltransferase 1</fullName>
    </alternativeName>
</protein>
<evidence type="ECO:0000256" key="18">
    <source>
        <dbReference type="ARBA" id="ARBA00032181"/>
    </source>
</evidence>
<dbReference type="GO" id="GO:0046872">
    <property type="term" value="F:metal ion binding"/>
    <property type="evidence" value="ECO:0007669"/>
    <property type="project" value="UniProtKB-KW"/>
</dbReference>
<evidence type="ECO:0000256" key="15">
    <source>
        <dbReference type="ARBA" id="ARBA00023211"/>
    </source>
</evidence>
<gene>
    <name evidence="22" type="ORF">OTU49_008554</name>
</gene>
<evidence type="ECO:0000256" key="13">
    <source>
        <dbReference type="ARBA" id="ARBA00023136"/>
    </source>
</evidence>
<proteinExistence type="inferred from homology"/>
<dbReference type="Proteomes" id="UP001445076">
    <property type="component" value="Unassembled WGS sequence"/>
</dbReference>
<evidence type="ECO:0000256" key="6">
    <source>
        <dbReference type="ARBA" id="ARBA00022676"/>
    </source>
</evidence>
<evidence type="ECO:0000256" key="5">
    <source>
        <dbReference type="ARBA" id="ARBA00017962"/>
    </source>
</evidence>
<dbReference type="EMBL" id="JARKIK010000067">
    <property type="protein sequence ID" value="KAK8729577.1"/>
    <property type="molecule type" value="Genomic_DNA"/>
</dbReference>
<dbReference type="EMBL" id="JARKIK010000067">
    <property type="protein sequence ID" value="KAK8729583.1"/>
    <property type="molecule type" value="Genomic_DNA"/>
</dbReference>
<dbReference type="EMBL" id="JARKIK010000067">
    <property type="protein sequence ID" value="KAK8729575.1"/>
    <property type="molecule type" value="Genomic_DNA"/>
</dbReference>
<comment type="similarity">
    <text evidence="4">Belongs to the glycosyltransferase 49 family.</text>
</comment>
<keyword evidence="7" id="KW-0808">Transferase</keyword>
<evidence type="ECO:0000256" key="17">
    <source>
        <dbReference type="ARBA" id="ARBA00032175"/>
    </source>
</evidence>
<dbReference type="EMBL" id="JARKIK010000067">
    <property type="protein sequence ID" value="KAK8729586.1"/>
    <property type="molecule type" value="Genomic_DNA"/>
</dbReference>
<dbReference type="GO" id="GO:0000139">
    <property type="term" value="C:Golgi membrane"/>
    <property type="evidence" value="ECO:0007669"/>
    <property type="project" value="UniProtKB-SubCell"/>
</dbReference>